<dbReference type="EMBL" id="LHPM01000012">
    <property type="protein sequence ID" value="OAL66322.1"/>
    <property type="molecule type" value="Genomic_DNA"/>
</dbReference>
<gene>
    <name evidence="3" type="ORF">A7C99_1707</name>
</gene>
<dbReference type="AlphaFoldDB" id="A0A178F1L5"/>
<evidence type="ECO:0000256" key="1">
    <source>
        <dbReference type="SAM" id="MobiDB-lite"/>
    </source>
</evidence>
<accession>A0A178F1L5</accession>
<feature type="transmembrane region" description="Helical" evidence="2">
    <location>
        <begin position="194"/>
        <end position="217"/>
    </location>
</feature>
<proteinExistence type="predicted"/>
<keyword evidence="2" id="KW-0812">Transmembrane</keyword>
<keyword evidence="2" id="KW-0472">Membrane</keyword>
<evidence type="ECO:0000313" key="4">
    <source>
        <dbReference type="Proteomes" id="UP000243015"/>
    </source>
</evidence>
<evidence type="ECO:0000313" key="3">
    <source>
        <dbReference type="EMBL" id="OAL66322.1"/>
    </source>
</evidence>
<organism evidence="3 4">
    <name type="scientific">Trichophyton rubrum</name>
    <name type="common">Athlete's foot fungus</name>
    <name type="synonym">Epidermophyton rubrum</name>
    <dbReference type="NCBI Taxonomy" id="5551"/>
    <lineage>
        <taxon>Eukaryota</taxon>
        <taxon>Fungi</taxon>
        <taxon>Dikarya</taxon>
        <taxon>Ascomycota</taxon>
        <taxon>Pezizomycotina</taxon>
        <taxon>Eurotiomycetes</taxon>
        <taxon>Eurotiomycetidae</taxon>
        <taxon>Onygenales</taxon>
        <taxon>Arthrodermataceae</taxon>
        <taxon>Trichophyton</taxon>
    </lineage>
</organism>
<keyword evidence="2" id="KW-1133">Transmembrane helix</keyword>
<name>A0A178F1L5_TRIRU</name>
<comment type="caution">
    <text evidence="3">The sequence shown here is derived from an EMBL/GenBank/DDBJ whole genome shotgun (WGS) entry which is preliminary data.</text>
</comment>
<sequence>MCWRCAGDVADRDDADLCSGPLVYRSSIYSVQDTEYRPGSKVSASPPVAARSGQPEGDSLSFVRFTSYAQAKQRQVVCDKVLSLVGPSNRGRGSWLAAIDSHRQPLRDARVLRLRQTQRPPAAPASETRDRPRPCAAGLEFLLRRWGLAGPGSTVASTTRPDRYTVTVTVHSRQTDRQTDRRRPADSIKKDKDVFVVTAAFAFAVAVAAVAAACSLLRTACLTITTTSTPLYRYCIDLRYIACLV</sequence>
<feature type="region of interest" description="Disordered" evidence="1">
    <location>
        <begin position="36"/>
        <end position="56"/>
    </location>
</feature>
<evidence type="ECO:0000256" key="2">
    <source>
        <dbReference type="SAM" id="Phobius"/>
    </source>
</evidence>
<protein>
    <submittedName>
        <fullName evidence="3">Uncharacterized protein</fullName>
    </submittedName>
</protein>
<reference evidence="3 4" key="1">
    <citation type="submission" date="2016-05" db="EMBL/GenBank/DDBJ databases">
        <title>Genome sequencing of Trichophyton rubrum CMCC(F)T1i isolated from hair.</title>
        <authorList>
            <person name="Zhan P."/>
            <person name="Tao Y."/>
            <person name="Liu W."/>
        </authorList>
    </citation>
    <scope>NUCLEOTIDE SEQUENCE [LARGE SCALE GENOMIC DNA]</scope>
    <source>
        <strain evidence="4">CMCC(F)T1i</strain>
    </source>
</reference>
<dbReference type="Proteomes" id="UP000243015">
    <property type="component" value="Unassembled WGS sequence"/>
</dbReference>